<comment type="caution">
    <text evidence="1">The sequence shown here is derived from an EMBL/GenBank/DDBJ whole genome shotgun (WGS) entry which is preliminary data.</text>
</comment>
<gene>
    <name evidence="1" type="ORF">GIW13_24250</name>
</gene>
<keyword evidence="2" id="KW-1185">Reference proteome</keyword>
<dbReference type="GeneID" id="45626278"/>
<evidence type="ECO:0000313" key="1">
    <source>
        <dbReference type="EMBL" id="MCF5321409.1"/>
    </source>
</evidence>
<organism evidence="1 2">
    <name type="scientific">Pseudomonas simiae</name>
    <dbReference type="NCBI Taxonomy" id="321846"/>
    <lineage>
        <taxon>Bacteria</taxon>
        <taxon>Pseudomonadati</taxon>
        <taxon>Pseudomonadota</taxon>
        <taxon>Gammaproteobacteria</taxon>
        <taxon>Pseudomonadales</taxon>
        <taxon>Pseudomonadaceae</taxon>
        <taxon>Pseudomonas</taxon>
    </lineage>
</organism>
<dbReference type="Proteomes" id="UP000814078">
    <property type="component" value="Unassembled WGS sequence"/>
</dbReference>
<sequence>MPTSWVASVLVTASSVRDRRLAERVADLSDQRTAAVLMLLILGVVYPWSNGNGGVPRFAEDVRTAAP</sequence>
<dbReference type="EMBL" id="WKCM01000054">
    <property type="protein sequence ID" value="MCF5321409.1"/>
    <property type="molecule type" value="Genomic_DNA"/>
</dbReference>
<evidence type="ECO:0000313" key="2">
    <source>
        <dbReference type="Proteomes" id="UP000814078"/>
    </source>
</evidence>
<accession>A0ABS9GCR3</accession>
<proteinExistence type="predicted"/>
<reference evidence="1 2" key="1">
    <citation type="submission" date="2019-11" db="EMBL/GenBank/DDBJ databases">
        <title>Epiphytic Pseudomonas syringae from cherry orchards.</title>
        <authorList>
            <person name="Hulin M.T."/>
        </authorList>
    </citation>
    <scope>NUCLEOTIDE SEQUENCE [LARGE SCALE GENOMIC DNA]</scope>
    <source>
        <strain evidence="1 2">PA-5-11C</strain>
    </source>
</reference>
<name>A0ABS9GCR3_9PSED</name>
<dbReference type="RefSeq" id="WP_080662759.1">
    <property type="nucleotide sequence ID" value="NZ_AVQG01000003.1"/>
</dbReference>
<protein>
    <submittedName>
        <fullName evidence="1">Uncharacterized protein</fullName>
    </submittedName>
</protein>